<evidence type="ECO:0000256" key="6">
    <source>
        <dbReference type="ARBA" id="ARBA00022679"/>
    </source>
</evidence>
<dbReference type="EC" id="2.1.1.225" evidence="3 15"/>
<evidence type="ECO:0000256" key="8">
    <source>
        <dbReference type="ARBA" id="ARBA00022694"/>
    </source>
</evidence>
<name>A0A0V1Q2P2_9ASCO</name>
<evidence type="ECO:0000256" key="3">
    <source>
        <dbReference type="ARBA" id="ARBA00012810"/>
    </source>
</evidence>
<dbReference type="PROSITE" id="PS51800">
    <property type="entry name" value="ZF_CHHC_U11_48K"/>
    <property type="match status" value="1"/>
</dbReference>
<dbReference type="InterPro" id="IPR021721">
    <property type="entry name" value="Znf_CCCH-type_TRM13"/>
</dbReference>
<keyword evidence="8 15" id="KW-0819">tRNA processing</keyword>
<keyword evidence="6 15" id="KW-0808">Transferase</keyword>
<comment type="function">
    <text evidence="1 15">tRNA methylase which 2'-O-methylates cytidine(4) in tRNA(Pro) and tRNA(Gly)(GCC), and adenosine(4) in tRNA(His).</text>
</comment>
<keyword evidence="7 15" id="KW-0949">S-adenosyl-L-methionine</keyword>
<organism evidence="17 18">
    <name type="scientific">Debaryomyces fabryi</name>
    <dbReference type="NCBI Taxonomy" id="58627"/>
    <lineage>
        <taxon>Eukaryota</taxon>
        <taxon>Fungi</taxon>
        <taxon>Dikarya</taxon>
        <taxon>Ascomycota</taxon>
        <taxon>Saccharomycotina</taxon>
        <taxon>Pichiomycetes</taxon>
        <taxon>Debaryomycetaceae</taxon>
        <taxon>Debaryomyces</taxon>
    </lineage>
</organism>
<reference evidence="17 18" key="1">
    <citation type="submission" date="2015-11" db="EMBL/GenBank/DDBJ databases">
        <title>The genome of Debaryomyces fabryi.</title>
        <authorList>
            <person name="Tafer H."/>
            <person name="Lopandic K."/>
        </authorList>
    </citation>
    <scope>NUCLEOTIDE SEQUENCE [LARGE SCALE GENOMIC DNA]</scope>
    <source>
        <strain evidence="17 18">CBS 789</strain>
    </source>
</reference>
<evidence type="ECO:0000256" key="9">
    <source>
        <dbReference type="ARBA" id="ARBA00022723"/>
    </source>
</evidence>
<dbReference type="AlphaFoldDB" id="A0A0V1Q2P2"/>
<dbReference type="Pfam" id="PF05206">
    <property type="entry name" value="TRM13"/>
    <property type="match status" value="1"/>
</dbReference>
<dbReference type="InterPro" id="IPR022776">
    <property type="entry name" value="TRM13/UPF0224_CHHC_Znf_dom"/>
</dbReference>
<keyword evidence="18" id="KW-1185">Reference proteome</keyword>
<comment type="similarity">
    <text evidence="2 15">Belongs to the methyltransferase TRM13 family.</text>
</comment>
<evidence type="ECO:0000256" key="10">
    <source>
        <dbReference type="ARBA" id="ARBA00022771"/>
    </source>
</evidence>
<proteinExistence type="inferred from homology"/>
<evidence type="ECO:0000313" key="18">
    <source>
        <dbReference type="Proteomes" id="UP000054251"/>
    </source>
</evidence>
<dbReference type="EMBL" id="LMYN01000019">
    <property type="protein sequence ID" value="KSA02798.1"/>
    <property type="molecule type" value="Genomic_DNA"/>
</dbReference>
<evidence type="ECO:0000256" key="7">
    <source>
        <dbReference type="ARBA" id="ARBA00022691"/>
    </source>
</evidence>
<dbReference type="Proteomes" id="UP000054251">
    <property type="component" value="Unassembled WGS sequence"/>
</dbReference>
<dbReference type="OrthoDB" id="258806at2759"/>
<comment type="catalytic activity">
    <reaction evidence="12 15">
        <text>cytidine(4) in tRNA(Pro) + S-adenosyl-L-methionine = 2'-O-methylcytidine(4) in tRNA(Pro) + S-adenosyl-L-homocysteine + H(+)</text>
        <dbReference type="Rhea" id="RHEA:32767"/>
        <dbReference type="Rhea" id="RHEA-COMP:10397"/>
        <dbReference type="Rhea" id="RHEA-COMP:10398"/>
        <dbReference type="ChEBI" id="CHEBI:15378"/>
        <dbReference type="ChEBI" id="CHEBI:57856"/>
        <dbReference type="ChEBI" id="CHEBI:59789"/>
        <dbReference type="ChEBI" id="CHEBI:74495"/>
        <dbReference type="ChEBI" id="CHEBI:82748"/>
        <dbReference type="EC" id="2.1.1.225"/>
    </reaction>
</comment>
<dbReference type="PANTHER" id="PTHR12998:SF0">
    <property type="entry name" value="TRNA:M(4)X MODIFICATION ENZYME TRM13 HOMOLOG"/>
    <property type="match status" value="1"/>
</dbReference>
<keyword evidence="11 15" id="KW-0862">Zinc</keyword>
<comment type="catalytic activity">
    <reaction evidence="13 15">
        <text>cytidine(4) in tRNA(Gly)(GCC) + S-adenosyl-L-methionine = 2'-O-methylcytidine(4) in tRNA(Gly)(GCC) + S-adenosyl-L-homocysteine + H(+)</text>
        <dbReference type="Rhea" id="RHEA:43192"/>
        <dbReference type="Rhea" id="RHEA-COMP:10399"/>
        <dbReference type="Rhea" id="RHEA-COMP:10400"/>
        <dbReference type="ChEBI" id="CHEBI:15378"/>
        <dbReference type="ChEBI" id="CHEBI:57856"/>
        <dbReference type="ChEBI" id="CHEBI:59789"/>
        <dbReference type="ChEBI" id="CHEBI:74495"/>
        <dbReference type="ChEBI" id="CHEBI:82748"/>
        <dbReference type="EC" id="2.1.1.225"/>
    </reaction>
</comment>
<keyword evidence="5 15" id="KW-0489">Methyltransferase</keyword>
<evidence type="ECO:0000259" key="16">
    <source>
        <dbReference type="PROSITE" id="PS51800"/>
    </source>
</evidence>
<dbReference type="GO" id="GO:0106050">
    <property type="term" value="F:tRNA 2'-O-methyltransferase activity"/>
    <property type="evidence" value="ECO:0007669"/>
    <property type="project" value="UniProtKB-UniRule"/>
</dbReference>
<evidence type="ECO:0000256" key="11">
    <source>
        <dbReference type="ARBA" id="ARBA00022833"/>
    </source>
</evidence>
<evidence type="ECO:0000256" key="4">
    <source>
        <dbReference type="ARBA" id="ARBA00015883"/>
    </source>
</evidence>
<sequence>MTKIDEKVILSQSDEGIKDQKRRKLNKSENKERTHLQCEYFMPKKNRRCCMQRKADQKYCSEHLVNNTEPEKGERVPCPLDNNHSVWSKNLANHLKKCNAKPKENEETWYEKDLNTRLRVDTKGDSEIRNEDNSDGDLNEKELYEKYIPILKNIKDQFKPLDFSISKHNGLKNRLSEVSNQKHAIQQSSLIGNMKKRGLLDINKFYLEFGCGKGELSRFVNLSVLEDLQVNDLVDKEKYGYGFIDRGVNRMKMDSKIIKEAKENEIEVNLTTKRSKIDIKDLNVDKFLEDINPERIVVISKHLCGAATDLTFKLLLNSSLLQENNHKFGGLLIAMCCRHVCAYDQLLPKSREFLQGKGFGSLKSFNILKKIVSWAVCGKRDGVNEETSKEHISGLTYNEREELGLVARRLIDESRVFAMNNLVNPLGFHSEMFWYVEKDITLENVCFCIVPNSNC</sequence>
<comment type="catalytic activity">
    <reaction evidence="14 15">
        <text>adenosine(4) in tRNA(His) + S-adenosyl-L-methionine = 2'-O-methyladenosine(4) in tRNA(His) + S-adenosyl-L-homocysteine + H(+)</text>
        <dbReference type="Rhea" id="RHEA:43196"/>
        <dbReference type="Rhea" id="RHEA-COMP:10401"/>
        <dbReference type="Rhea" id="RHEA-COMP:10402"/>
        <dbReference type="ChEBI" id="CHEBI:15378"/>
        <dbReference type="ChEBI" id="CHEBI:57856"/>
        <dbReference type="ChEBI" id="CHEBI:59789"/>
        <dbReference type="ChEBI" id="CHEBI:74411"/>
        <dbReference type="ChEBI" id="CHEBI:74477"/>
        <dbReference type="EC" id="2.1.1.225"/>
    </reaction>
</comment>
<dbReference type="InterPro" id="IPR039044">
    <property type="entry name" value="Trm13"/>
</dbReference>
<dbReference type="Pfam" id="PF11722">
    <property type="entry name" value="zf-TRM13_CCCH"/>
    <property type="match status" value="1"/>
</dbReference>
<dbReference type="PANTHER" id="PTHR12998">
    <property type="entry name" value="TRNA:M(4)X MODIFICATION ENZYME TRM13 HOMOLOG"/>
    <property type="match status" value="1"/>
</dbReference>
<dbReference type="InterPro" id="IPR007871">
    <property type="entry name" value="Methyltransferase_TRM13"/>
</dbReference>
<accession>A0A0V1Q2P2</accession>
<feature type="domain" description="CHHC U11-48K-type" evidence="16">
    <location>
        <begin position="75"/>
        <end position="102"/>
    </location>
</feature>
<evidence type="ECO:0000256" key="15">
    <source>
        <dbReference type="RuleBase" id="RU367103"/>
    </source>
</evidence>
<dbReference type="GO" id="GO:0030488">
    <property type="term" value="P:tRNA methylation"/>
    <property type="evidence" value="ECO:0007669"/>
    <property type="project" value="InterPro"/>
</dbReference>
<dbReference type="GeneID" id="26838404"/>
<dbReference type="GO" id="GO:0008270">
    <property type="term" value="F:zinc ion binding"/>
    <property type="evidence" value="ECO:0007669"/>
    <property type="project" value="UniProtKB-KW"/>
</dbReference>
<comment type="caution">
    <text evidence="17">The sequence shown here is derived from an EMBL/GenBank/DDBJ whole genome shotgun (WGS) entry which is preliminary data.</text>
</comment>
<dbReference type="Pfam" id="PF05253">
    <property type="entry name" value="zf-U11-48K"/>
    <property type="match status" value="1"/>
</dbReference>
<protein>
    <recommendedName>
        <fullName evidence="4 15">tRNA:m(4)X modification enzyme TRM13</fullName>
        <ecNumber evidence="3 15">2.1.1.225</ecNumber>
    </recommendedName>
</protein>
<keyword evidence="10 15" id="KW-0863">Zinc-finger</keyword>
<gene>
    <name evidence="17" type="ORF">AC631_01395</name>
</gene>
<evidence type="ECO:0000256" key="13">
    <source>
        <dbReference type="ARBA" id="ARBA00048635"/>
    </source>
</evidence>
<evidence type="ECO:0000256" key="14">
    <source>
        <dbReference type="ARBA" id="ARBA00049393"/>
    </source>
</evidence>
<evidence type="ECO:0000256" key="1">
    <source>
        <dbReference type="ARBA" id="ARBA00002267"/>
    </source>
</evidence>
<keyword evidence="9 15" id="KW-0479">Metal-binding</keyword>
<evidence type="ECO:0000256" key="5">
    <source>
        <dbReference type="ARBA" id="ARBA00022603"/>
    </source>
</evidence>
<evidence type="ECO:0000313" key="17">
    <source>
        <dbReference type="EMBL" id="KSA02798.1"/>
    </source>
</evidence>
<evidence type="ECO:0000256" key="2">
    <source>
        <dbReference type="ARBA" id="ARBA00005265"/>
    </source>
</evidence>
<evidence type="ECO:0000256" key="12">
    <source>
        <dbReference type="ARBA" id="ARBA00048165"/>
    </source>
</evidence>
<dbReference type="RefSeq" id="XP_015468900.1">
    <property type="nucleotide sequence ID" value="XM_015610225.1"/>
</dbReference>